<protein>
    <recommendedName>
        <fullName evidence="4">Secreted protein</fullName>
    </recommendedName>
</protein>
<organism evidence="2 3">
    <name type="scientific">candidate division WWE3 bacterium GW2011_GWB1_47_11</name>
    <dbReference type="NCBI Taxonomy" id="1619117"/>
    <lineage>
        <taxon>Bacteria</taxon>
        <taxon>Katanobacteria</taxon>
    </lineage>
</organism>
<accession>A0A0G1RKF4</accession>
<dbReference type="Proteomes" id="UP000034684">
    <property type="component" value="Unassembled WGS sequence"/>
</dbReference>
<evidence type="ECO:0000313" key="3">
    <source>
        <dbReference type="Proteomes" id="UP000034684"/>
    </source>
</evidence>
<sequence length="186" mass="18811">MKKLGLAALAAMLVLTMVVPAVTASEATVPAGRPRVVDIVYCYESEDGLQTVLVDEEVAPYLPGHPGACVVAPPPALEPVGAVLTGSTTTNAPATKPGPPPAPSATVGVYGCGLPPGTVLVVDVNFGIVATIPVGLDGCVSTRVQTAALPTGLSWARLYFLFPGGNVAWRLAVANGVSCDVHGEQD</sequence>
<dbReference type="EMBL" id="LCNN01000008">
    <property type="protein sequence ID" value="KKU57567.1"/>
    <property type="molecule type" value="Genomic_DNA"/>
</dbReference>
<feature type="signal peptide" evidence="1">
    <location>
        <begin position="1"/>
        <end position="23"/>
    </location>
</feature>
<name>A0A0G1RKF4_UNCKA</name>
<reference evidence="2 3" key="1">
    <citation type="journal article" date="2015" name="Nature">
        <title>rRNA introns, odd ribosomes, and small enigmatic genomes across a large radiation of phyla.</title>
        <authorList>
            <person name="Brown C.T."/>
            <person name="Hug L.A."/>
            <person name="Thomas B.C."/>
            <person name="Sharon I."/>
            <person name="Castelle C.J."/>
            <person name="Singh A."/>
            <person name="Wilkins M.J."/>
            <person name="Williams K.H."/>
            <person name="Banfield J.F."/>
        </authorList>
    </citation>
    <scope>NUCLEOTIDE SEQUENCE [LARGE SCALE GENOMIC DNA]</scope>
</reference>
<proteinExistence type="predicted"/>
<dbReference type="AlphaFoldDB" id="A0A0G1RKF4"/>
<gene>
    <name evidence="2" type="ORF">UX79_C0008G0001</name>
</gene>
<keyword evidence="1" id="KW-0732">Signal</keyword>
<evidence type="ECO:0008006" key="4">
    <source>
        <dbReference type="Google" id="ProtNLM"/>
    </source>
</evidence>
<evidence type="ECO:0000256" key="1">
    <source>
        <dbReference type="SAM" id="SignalP"/>
    </source>
</evidence>
<feature type="chain" id="PRO_5002539503" description="Secreted protein" evidence="1">
    <location>
        <begin position="24"/>
        <end position="186"/>
    </location>
</feature>
<feature type="non-terminal residue" evidence="2">
    <location>
        <position position="186"/>
    </location>
</feature>
<evidence type="ECO:0000313" key="2">
    <source>
        <dbReference type="EMBL" id="KKU57567.1"/>
    </source>
</evidence>
<comment type="caution">
    <text evidence="2">The sequence shown here is derived from an EMBL/GenBank/DDBJ whole genome shotgun (WGS) entry which is preliminary data.</text>
</comment>